<evidence type="ECO:0000313" key="10">
    <source>
        <dbReference type="EMBL" id="MFC5896658.1"/>
    </source>
</evidence>
<comment type="subcellular location">
    <subcellularLocation>
        <location evidence="1">Cell membrane</location>
        <topology evidence="1">Multi-pass membrane protein</topology>
    </subcellularLocation>
</comment>
<evidence type="ECO:0000256" key="3">
    <source>
        <dbReference type="ARBA" id="ARBA00022679"/>
    </source>
</evidence>
<keyword evidence="3" id="KW-0808">Transferase</keyword>
<feature type="transmembrane region" description="Helical" evidence="9">
    <location>
        <begin position="129"/>
        <end position="149"/>
    </location>
</feature>
<dbReference type="Pfam" id="PF09594">
    <property type="entry name" value="GT87"/>
    <property type="match status" value="1"/>
</dbReference>
<gene>
    <name evidence="10" type="ORF">ACFP3M_28055</name>
</gene>
<feature type="transmembrane region" description="Helical" evidence="9">
    <location>
        <begin position="200"/>
        <end position="221"/>
    </location>
</feature>
<keyword evidence="4 9" id="KW-0812">Transmembrane</keyword>
<comment type="similarity">
    <text evidence="7">Belongs to the glycosyltransferase 87 family.</text>
</comment>
<feature type="transmembrane region" description="Helical" evidence="9">
    <location>
        <begin position="414"/>
        <end position="431"/>
    </location>
</feature>
<keyword evidence="6 9" id="KW-0472">Membrane</keyword>
<accession>A0ABW1FQK9</accession>
<feature type="transmembrane region" description="Helical" evidence="9">
    <location>
        <begin position="233"/>
        <end position="259"/>
    </location>
</feature>
<evidence type="ECO:0000256" key="1">
    <source>
        <dbReference type="ARBA" id="ARBA00004651"/>
    </source>
</evidence>
<evidence type="ECO:0000256" key="6">
    <source>
        <dbReference type="ARBA" id="ARBA00023136"/>
    </source>
</evidence>
<dbReference type="Proteomes" id="UP001596241">
    <property type="component" value="Unassembled WGS sequence"/>
</dbReference>
<organism evidence="10 11">
    <name type="scientific">Streptomyces ramulosus</name>
    <dbReference type="NCBI Taxonomy" id="47762"/>
    <lineage>
        <taxon>Bacteria</taxon>
        <taxon>Bacillati</taxon>
        <taxon>Actinomycetota</taxon>
        <taxon>Actinomycetes</taxon>
        <taxon>Kitasatosporales</taxon>
        <taxon>Streptomycetaceae</taxon>
        <taxon>Streptomyces</taxon>
    </lineage>
</organism>
<evidence type="ECO:0000256" key="4">
    <source>
        <dbReference type="ARBA" id="ARBA00022692"/>
    </source>
</evidence>
<evidence type="ECO:0000256" key="2">
    <source>
        <dbReference type="ARBA" id="ARBA00022475"/>
    </source>
</evidence>
<feature type="transmembrane region" description="Helical" evidence="9">
    <location>
        <begin position="302"/>
        <end position="324"/>
    </location>
</feature>
<evidence type="ECO:0000256" key="5">
    <source>
        <dbReference type="ARBA" id="ARBA00022989"/>
    </source>
</evidence>
<feature type="region of interest" description="Disordered" evidence="8">
    <location>
        <begin position="444"/>
        <end position="497"/>
    </location>
</feature>
<feature type="compositionally biased region" description="Pro residues" evidence="8">
    <location>
        <begin position="455"/>
        <end position="467"/>
    </location>
</feature>
<feature type="transmembrane region" description="Helical" evidence="9">
    <location>
        <begin position="161"/>
        <end position="180"/>
    </location>
</feature>
<evidence type="ECO:0000256" key="7">
    <source>
        <dbReference type="ARBA" id="ARBA00024033"/>
    </source>
</evidence>
<protein>
    <submittedName>
        <fullName evidence="10">Glycosyltransferase 87 family protein</fullName>
    </submittedName>
</protein>
<evidence type="ECO:0000313" key="11">
    <source>
        <dbReference type="Proteomes" id="UP001596241"/>
    </source>
</evidence>
<keyword evidence="11" id="KW-1185">Reference proteome</keyword>
<comment type="caution">
    <text evidence="10">The sequence shown here is derived from an EMBL/GenBank/DDBJ whole genome shotgun (WGS) entry which is preliminary data.</text>
</comment>
<dbReference type="InterPro" id="IPR018584">
    <property type="entry name" value="GT87"/>
</dbReference>
<evidence type="ECO:0000256" key="8">
    <source>
        <dbReference type="SAM" id="MobiDB-lite"/>
    </source>
</evidence>
<dbReference type="EMBL" id="JBHSPW010000016">
    <property type="protein sequence ID" value="MFC5896658.1"/>
    <property type="molecule type" value="Genomic_DNA"/>
</dbReference>
<evidence type="ECO:0000256" key="9">
    <source>
        <dbReference type="SAM" id="Phobius"/>
    </source>
</evidence>
<proteinExistence type="inferred from homology"/>
<reference evidence="11" key="1">
    <citation type="journal article" date="2019" name="Int. J. Syst. Evol. Microbiol.">
        <title>The Global Catalogue of Microorganisms (GCM) 10K type strain sequencing project: providing services to taxonomists for standard genome sequencing and annotation.</title>
        <authorList>
            <consortium name="The Broad Institute Genomics Platform"/>
            <consortium name="The Broad Institute Genome Sequencing Center for Infectious Disease"/>
            <person name="Wu L."/>
            <person name="Ma J."/>
        </authorList>
    </citation>
    <scope>NUCLEOTIDE SEQUENCE [LARGE SCALE GENOMIC DNA]</scope>
    <source>
        <strain evidence="11">CGMCC 1.15809</strain>
    </source>
</reference>
<sequence>MASAHPGDARPPARPPTAPDDRPRPRPRPRLRLRLRLRLRTDRLRPGRLPVTGLQLLAWAATRAVLLLCVLKVLTVPGPDVTSDVSVIYRSWAQVLASGSFPVGDVTWQYPPGAALAVLSPGLLPFLTYPHAFFALLLAADAAVLALLVRAGRRPGRRPAGAWVWIAGVALLGPTGYARYDLMVTAVAVAALCAAARRPRLAGALIACGALLKVWPVLLLCGAPLRGRRARALWGGAVVCGAALTLGFALAAPGAFAFLTAQRDRGTEVESLGALVLHVARHFGLPGEVVLRYGSMEFVGPLVPQVSAVATVLTAVALGWLVWWRLRSGLRAAPRPAVWCDAAFTAVLLATVTSRVISPQYLLWPVGLGAVCLTVRASRQTLPVALVLAATGLTCWEFPLWFDRVVASDAPGVAVLLLRNALLLWAALLAARRLWRTTVRSAADGEAPADGSGGPPAPETAPAPGPGPGAAAERPSAPPQPPGARAPGHSPVRSARA</sequence>
<dbReference type="RefSeq" id="WP_351320323.1">
    <property type="nucleotide sequence ID" value="NZ_JBHSPW010000016.1"/>
</dbReference>
<feature type="region of interest" description="Disordered" evidence="8">
    <location>
        <begin position="1"/>
        <end position="29"/>
    </location>
</feature>
<keyword evidence="5 9" id="KW-1133">Transmembrane helix</keyword>
<keyword evidence="2" id="KW-1003">Cell membrane</keyword>
<feature type="transmembrane region" description="Helical" evidence="9">
    <location>
        <begin position="384"/>
        <end position="402"/>
    </location>
</feature>
<name>A0ABW1FQK9_9ACTN</name>